<dbReference type="SUPFAM" id="SSF52047">
    <property type="entry name" value="RNI-like"/>
    <property type="match status" value="1"/>
</dbReference>
<keyword evidence="2" id="KW-1185">Reference proteome</keyword>
<organism evidence="1 2">
    <name type="scientific">Antrodiella citrinella</name>
    <dbReference type="NCBI Taxonomy" id="2447956"/>
    <lineage>
        <taxon>Eukaryota</taxon>
        <taxon>Fungi</taxon>
        <taxon>Dikarya</taxon>
        <taxon>Basidiomycota</taxon>
        <taxon>Agaricomycotina</taxon>
        <taxon>Agaricomycetes</taxon>
        <taxon>Polyporales</taxon>
        <taxon>Steccherinaceae</taxon>
        <taxon>Antrodiella</taxon>
    </lineage>
</organism>
<proteinExistence type="predicted"/>
<comment type="caution">
    <text evidence="1">The sequence shown here is derived from an EMBL/GenBank/DDBJ whole genome shotgun (WGS) entry which is preliminary data.</text>
</comment>
<dbReference type="OrthoDB" id="3181669at2759"/>
<protein>
    <submittedName>
        <fullName evidence="1">Uncharacterized protein</fullName>
    </submittedName>
</protein>
<dbReference type="EMBL" id="SGPM01000052">
    <property type="protein sequence ID" value="THH31257.1"/>
    <property type="molecule type" value="Genomic_DNA"/>
</dbReference>
<name>A0A4S4MZZ2_9APHY</name>
<gene>
    <name evidence="1" type="ORF">EUX98_g2905</name>
</gene>
<evidence type="ECO:0000313" key="2">
    <source>
        <dbReference type="Proteomes" id="UP000308730"/>
    </source>
</evidence>
<dbReference type="AlphaFoldDB" id="A0A4S4MZZ2"/>
<evidence type="ECO:0000313" key="1">
    <source>
        <dbReference type="EMBL" id="THH31257.1"/>
    </source>
</evidence>
<sequence>MAPLPLTLSETHHALDRLRLEMCELLTHANTFAPIFRLPSEILSSILLILMSDCMRPWLNEVDSSKAPGIQPYSWVVYTHICRRWREIALRYPVLWSSLIIHQNLPPEAMETIILRSGSMPLRIVIYSWDNKNPRNLAAALEQLDRTEVFICRDEVNVATFPQLEKIDISDAPILRRLSLLGLSLWDTSYHATLPTLEALEELEYHELPPHGFAFLHHPTLTQLIINFSTENDSAQVLLQTLRGLERLQFLKVNQVMMGQEPIQTEYQPWVKVVLPHMRRLELSAVNTATAWDIFLLHLTVPLTTRFSITLFTTSNTTVPVLSYLQDRLDQFDYSQSRPGGVWPFTSFAIERRRTVLWSTDNDDDCTGVSSRPVRFPSHRASEHAPWDSFIYLHAFTDTDAVLSSFRQSLGGVRALYYKCDLPEDDAIRASLSHMRLVETLCIHPETSISKDLQAPSSLEESLLGALFPKLRTLIILCRDPDRTVSDWKSWWRGLIDALASRMYSDDVAPVETLILILPETLGMPIEMDVEEALGVVSEFVEIRACAEWQERVLGLLRRSGCPRDFADFVYFKGRIALDGGPADVSVDGWWVHV</sequence>
<reference evidence="1 2" key="1">
    <citation type="submission" date="2019-02" db="EMBL/GenBank/DDBJ databases">
        <title>Genome sequencing of the rare red list fungi Antrodiella citrinella (Flaviporus citrinellus).</title>
        <authorList>
            <person name="Buettner E."/>
            <person name="Kellner H."/>
        </authorList>
    </citation>
    <scope>NUCLEOTIDE SEQUENCE [LARGE SCALE GENOMIC DNA]</scope>
    <source>
        <strain evidence="1 2">DSM 108506</strain>
    </source>
</reference>
<accession>A0A4S4MZZ2</accession>
<dbReference type="Proteomes" id="UP000308730">
    <property type="component" value="Unassembled WGS sequence"/>
</dbReference>